<dbReference type="Gene3D" id="3.90.550.10">
    <property type="entry name" value="Spore Coat Polysaccharide Biosynthesis Protein SpsA, Chain A"/>
    <property type="match status" value="1"/>
</dbReference>
<dbReference type="Pfam" id="PF22640">
    <property type="entry name" value="ManC_GMP_beta-helix"/>
    <property type="match status" value="1"/>
</dbReference>
<dbReference type="GO" id="GO:0005525">
    <property type="term" value="F:GTP binding"/>
    <property type="evidence" value="ECO:0007669"/>
    <property type="project" value="UniProtKB-KW"/>
</dbReference>
<dbReference type="SUPFAM" id="SSF53448">
    <property type="entry name" value="Nucleotide-diphospho-sugar transferases"/>
    <property type="match status" value="1"/>
</dbReference>
<dbReference type="InterPro" id="IPR054566">
    <property type="entry name" value="ManC/GMP-like_b-helix"/>
</dbReference>
<evidence type="ECO:0000259" key="10">
    <source>
        <dbReference type="Pfam" id="PF00483"/>
    </source>
</evidence>
<evidence type="ECO:0000256" key="5">
    <source>
        <dbReference type="ARBA" id="ARBA00022695"/>
    </source>
</evidence>
<protein>
    <recommendedName>
        <fullName evidence="3">mannose-1-phosphate guanylyltransferase</fullName>
        <ecNumber evidence="3">2.7.7.13</ecNumber>
    </recommendedName>
</protein>
<dbReference type="PANTHER" id="PTHR46390">
    <property type="entry name" value="MANNOSE-1-PHOSPHATE GUANYLYLTRANSFERASE"/>
    <property type="match status" value="1"/>
</dbReference>
<dbReference type="GO" id="GO:0009298">
    <property type="term" value="P:GDP-mannose biosynthetic process"/>
    <property type="evidence" value="ECO:0007669"/>
    <property type="project" value="UniProtKB-UniPathway"/>
</dbReference>
<reference evidence="13" key="1">
    <citation type="submission" date="2017-06" db="EMBL/GenBank/DDBJ databases">
        <authorList>
            <person name="Hansen E.E."/>
            <person name="Lejay-Collin M."/>
            <person name="Carle I."/>
            <person name="Ruckly C."/>
            <person name="Lefevre S."/>
            <person name="Weill F.-X."/>
        </authorList>
    </citation>
    <scope>NUCLEOTIDE SEQUENCE</scope>
    <source>
        <strain evidence="13">93-119</strain>
    </source>
</reference>
<keyword evidence="6" id="KW-0547">Nucleotide-binding</keyword>
<dbReference type="CDD" id="cd02213">
    <property type="entry name" value="cupin_PMI_typeII_C"/>
    <property type="match status" value="1"/>
</dbReference>
<dbReference type="PANTHER" id="PTHR46390:SF1">
    <property type="entry name" value="MANNOSE-1-PHOSPHATE GUANYLYLTRANSFERASE"/>
    <property type="match status" value="1"/>
</dbReference>
<evidence type="ECO:0000259" key="11">
    <source>
        <dbReference type="Pfam" id="PF01050"/>
    </source>
</evidence>
<dbReference type="InterPro" id="IPR011051">
    <property type="entry name" value="RmlC_Cupin_sf"/>
</dbReference>
<proteinExistence type="inferred from homology"/>
<dbReference type="Pfam" id="PF01050">
    <property type="entry name" value="MannoseP_isomer"/>
    <property type="match status" value="1"/>
</dbReference>
<name>A0A510B227_SHIDY</name>
<evidence type="ECO:0000313" key="13">
    <source>
        <dbReference type="EMBL" id="AXC25113.1"/>
    </source>
</evidence>
<dbReference type="CDD" id="cd02509">
    <property type="entry name" value="GDP-M1P_Guanylyltransferase"/>
    <property type="match status" value="1"/>
</dbReference>
<evidence type="ECO:0000256" key="1">
    <source>
        <dbReference type="ARBA" id="ARBA00004823"/>
    </source>
</evidence>
<sequence>MIQPVIIAGGVGSRLWPLSREQYPKQFLTLLNDKSLLQNTLLRLKDLHHLPPIIVCNHEHRFLVAEQLRMESINVGGIILEPKGKNTAPAVALSAFFVNRCEINLEKDPVLLVLAADHVIDDTDGFLAAINSALPLAQNGMLVTFGVVPTHPETGYGYIQTGKKIIDNSFEIIDFKEKPSLEKAQEYLDSKNYLWNSGMFMFRASTYLNELKKFRSDIYDACFDAMNSSSFDFDFVHVNKENFSLCLSESIDYAVMEQTDKGVVVPIDIGWSDIGSWSALWDVCSKDTNNNVIKGDVIDHDSHNCFIIAETSLVTTIGLNNLIIIQSNDSLLIADRHSSQMVKNIVDELKEKERHEYYFHSEGYRPWGKYKTIDTGENYQVKRITVRPGGKLSMQIHYHRAEHWVIVSGTARVIVDGNTKLLRENESIYIPQGCIHSLENPGETPLDIIEVRSGVYLEDDDVVRFQ</sequence>
<evidence type="ECO:0000256" key="2">
    <source>
        <dbReference type="ARBA" id="ARBA00006115"/>
    </source>
</evidence>
<dbReference type="InterPro" id="IPR029044">
    <property type="entry name" value="Nucleotide-diphossugar_trans"/>
</dbReference>
<dbReference type="FunFam" id="2.60.120.10:FF:000032">
    <property type="entry name" value="Mannose-1-phosphate guanylyltransferase/mannose-6-phosphate isomerase"/>
    <property type="match status" value="1"/>
</dbReference>
<dbReference type="EMBL" id="MF322752">
    <property type="protein sequence ID" value="AXC25113.1"/>
    <property type="molecule type" value="Genomic_DNA"/>
</dbReference>
<dbReference type="SUPFAM" id="SSF51182">
    <property type="entry name" value="RmlC-like cupins"/>
    <property type="match status" value="1"/>
</dbReference>
<dbReference type="Pfam" id="PF00483">
    <property type="entry name" value="NTP_transferase"/>
    <property type="match status" value="1"/>
</dbReference>
<keyword evidence="5 13" id="KW-0548">Nucleotidyltransferase</keyword>
<dbReference type="InterPro" id="IPR001538">
    <property type="entry name" value="Man6P_isomerase-2_C"/>
</dbReference>
<dbReference type="Gene3D" id="2.60.120.10">
    <property type="entry name" value="Jelly Rolls"/>
    <property type="match status" value="1"/>
</dbReference>
<evidence type="ECO:0000256" key="9">
    <source>
        <dbReference type="RuleBase" id="RU004190"/>
    </source>
</evidence>
<dbReference type="AlphaFoldDB" id="A0A510B227"/>
<dbReference type="InterPro" id="IPR005835">
    <property type="entry name" value="NTP_transferase_dom"/>
</dbReference>
<evidence type="ECO:0000256" key="4">
    <source>
        <dbReference type="ARBA" id="ARBA00022679"/>
    </source>
</evidence>
<dbReference type="InterPro" id="IPR049577">
    <property type="entry name" value="GMPP_N"/>
</dbReference>
<comment type="similarity">
    <text evidence="2 9">Belongs to the mannose-6-phosphate isomerase type 2 family.</text>
</comment>
<keyword evidence="7" id="KW-0342">GTP-binding</keyword>
<comment type="pathway">
    <text evidence="1">Nucleotide-sugar biosynthesis; GDP-alpha-D-mannose biosynthesis; GDP-alpha-D-mannose from alpha-D-mannose 1-phosphate (GTP route): step 1/1.</text>
</comment>
<dbReference type="NCBIfam" id="TIGR01479">
    <property type="entry name" value="GMP_PMI"/>
    <property type="match status" value="1"/>
</dbReference>
<dbReference type="GO" id="GO:0000271">
    <property type="term" value="P:polysaccharide biosynthetic process"/>
    <property type="evidence" value="ECO:0007669"/>
    <property type="project" value="InterPro"/>
</dbReference>
<gene>
    <name evidence="13" type="primary">manC1</name>
</gene>
<dbReference type="InterPro" id="IPR051161">
    <property type="entry name" value="Mannose-6P_isomerase_type2"/>
</dbReference>
<evidence type="ECO:0000256" key="8">
    <source>
        <dbReference type="ARBA" id="ARBA00047343"/>
    </source>
</evidence>
<feature type="domain" description="Mannose-6-phosphate isomerase type II C-terminal" evidence="11">
    <location>
        <begin position="353"/>
        <end position="466"/>
    </location>
</feature>
<feature type="domain" description="Nucleotidyl transferase" evidence="10">
    <location>
        <begin position="4"/>
        <end position="289"/>
    </location>
</feature>
<dbReference type="UniPathway" id="UPA00126">
    <property type="reaction ID" value="UER00930"/>
</dbReference>
<dbReference type="FunFam" id="3.90.550.10:FF:000046">
    <property type="entry name" value="Mannose-1-phosphate guanylyltransferase (GDP)"/>
    <property type="match status" value="1"/>
</dbReference>
<dbReference type="GO" id="GO:0004475">
    <property type="term" value="F:mannose-1-phosphate guanylyltransferase (GTP) activity"/>
    <property type="evidence" value="ECO:0007669"/>
    <property type="project" value="UniProtKB-EC"/>
</dbReference>
<organism evidence="13">
    <name type="scientific">Shigella dysenteriae</name>
    <dbReference type="NCBI Taxonomy" id="622"/>
    <lineage>
        <taxon>Bacteria</taxon>
        <taxon>Pseudomonadati</taxon>
        <taxon>Pseudomonadota</taxon>
        <taxon>Gammaproteobacteria</taxon>
        <taxon>Enterobacterales</taxon>
        <taxon>Enterobacteriaceae</taxon>
        <taxon>Shigella</taxon>
    </lineage>
</organism>
<keyword evidence="4 13" id="KW-0808">Transferase</keyword>
<dbReference type="EC" id="2.7.7.13" evidence="3"/>
<evidence type="ECO:0000259" key="12">
    <source>
        <dbReference type="Pfam" id="PF22640"/>
    </source>
</evidence>
<dbReference type="InterPro" id="IPR006375">
    <property type="entry name" value="Man1P_GuaTrfase/Man6P_Isoase"/>
</dbReference>
<evidence type="ECO:0000256" key="7">
    <source>
        <dbReference type="ARBA" id="ARBA00023134"/>
    </source>
</evidence>
<evidence type="ECO:0000256" key="3">
    <source>
        <dbReference type="ARBA" id="ARBA00012387"/>
    </source>
</evidence>
<accession>A0A510B227</accession>
<feature type="domain" description="MannoseP isomerase/GMP-like beta-helix" evidence="12">
    <location>
        <begin position="295"/>
        <end position="349"/>
    </location>
</feature>
<dbReference type="InterPro" id="IPR014710">
    <property type="entry name" value="RmlC-like_jellyroll"/>
</dbReference>
<evidence type="ECO:0000256" key="6">
    <source>
        <dbReference type="ARBA" id="ARBA00022741"/>
    </source>
</evidence>
<comment type="catalytic activity">
    <reaction evidence="8">
        <text>alpha-D-mannose 1-phosphate + GTP + H(+) = GDP-alpha-D-mannose + diphosphate</text>
        <dbReference type="Rhea" id="RHEA:15229"/>
        <dbReference type="ChEBI" id="CHEBI:15378"/>
        <dbReference type="ChEBI" id="CHEBI:33019"/>
        <dbReference type="ChEBI" id="CHEBI:37565"/>
        <dbReference type="ChEBI" id="CHEBI:57527"/>
        <dbReference type="ChEBI" id="CHEBI:58409"/>
        <dbReference type="EC" id="2.7.7.13"/>
    </reaction>
</comment>